<feature type="binding site" evidence="8">
    <location>
        <position position="229"/>
    </location>
    <ligand>
        <name>L-glutamine</name>
        <dbReference type="ChEBI" id="CHEBI:58359"/>
    </ligand>
</feature>
<feature type="binding site" evidence="8">
    <location>
        <begin position="285"/>
        <end position="287"/>
    </location>
    <ligand>
        <name>ATP</name>
        <dbReference type="ChEBI" id="CHEBI:30616"/>
    </ligand>
</feature>
<dbReference type="GO" id="GO:0004819">
    <property type="term" value="F:glutamine-tRNA ligase activity"/>
    <property type="evidence" value="ECO:0007669"/>
    <property type="project" value="UniProtKB-UniRule"/>
</dbReference>
<dbReference type="InterPro" id="IPR020059">
    <property type="entry name" value="Glu/Gln-tRNA-synth_Ib_codon-bd"/>
</dbReference>
<comment type="subcellular location">
    <subcellularLocation>
        <location evidence="8">Cytoplasm</location>
    </subcellularLocation>
</comment>
<dbReference type="EMBL" id="CP067089">
    <property type="protein sequence ID" value="QQO10332.1"/>
    <property type="molecule type" value="Genomic_DNA"/>
</dbReference>
<evidence type="ECO:0000256" key="7">
    <source>
        <dbReference type="ARBA" id="ARBA00023146"/>
    </source>
</evidence>
<dbReference type="PANTHER" id="PTHR43097">
    <property type="entry name" value="GLUTAMINE-TRNA LIGASE"/>
    <property type="match status" value="1"/>
</dbReference>
<comment type="subunit">
    <text evidence="8">Monomer.</text>
</comment>
<feature type="binding site" evidence="8">
    <location>
        <begin position="43"/>
        <end position="45"/>
    </location>
    <ligand>
        <name>ATP</name>
        <dbReference type="ChEBI" id="CHEBI:30616"/>
    </ligand>
</feature>
<dbReference type="InterPro" id="IPR014729">
    <property type="entry name" value="Rossmann-like_a/b/a_fold"/>
</dbReference>
<keyword evidence="4 8" id="KW-0547">Nucleotide-binding</keyword>
<feature type="binding site" evidence="8">
    <location>
        <begin position="277"/>
        <end position="278"/>
    </location>
    <ligand>
        <name>ATP</name>
        <dbReference type="ChEBI" id="CHEBI:30616"/>
    </ligand>
</feature>
<dbReference type="SUPFAM" id="SSF50715">
    <property type="entry name" value="Ribosomal protein L25-like"/>
    <property type="match status" value="1"/>
</dbReference>
<dbReference type="InterPro" id="IPR020056">
    <property type="entry name" value="Rbsml_bL25/Gln-tRNA_synth_N"/>
</dbReference>
<accession>A0A7T7XPY6</accession>
<feature type="short sequence motif" description="'KMSKS' region" evidence="8">
    <location>
        <begin position="284"/>
        <end position="288"/>
    </location>
</feature>
<comment type="caution">
    <text evidence="8">Lacks conserved residue(s) required for the propagation of feature annotation.</text>
</comment>
<feature type="domain" description="Glutamyl/glutaminyl-tRNA synthetase class Ib catalytic" evidence="10">
    <location>
        <begin position="36"/>
        <end position="353"/>
    </location>
</feature>
<dbReference type="RefSeq" id="WP_215627636.1">
    <property type="nucleotide sequence ID" value="NZ_CP067089.2"/>
</dbReference>
<dbReference type="Gene3D" id="3.40.50.620">
    <property type="entry name" value="HUPs"/>
    <property type="match status" value="1"/>
</dbReference>
<evidence type="ECO:0000313" key="14">
    <source>
        <dbReference type="Proteomes" id="UP000595917"/>
    </source>
</evidence>
<dbReference type="Pfam" id="PF03950">
    <property type="entry name" value="tRNA-synt_1c_C"/>
    <property type="match status" value="1"/>
</dbReference>
<evidence type="ECO:0000256" key="8">
    <source>
        <dbReference type="HAMAP-Rule" id="MF_00126"/>
    </source>
</evidence>
<dbReference type="EC" id="6.1.1.18" evidence="8"/>
<dbReference type="FunFam" id="3.40.50.620:FF:000037">
    <property type="entry name" value="Glutamine--tRNA ligase cytoplasmic"/>
    <property type="match status" value="1"/>
</dbReference>
<gene>
    <name evidence="8" type="primary">glnS</name>
    <name evidence="13" type="ORF">JFL75_05275</name>
</gene>
<evidence type="ECO:0000256" key="1">
    <source>
        <dbReference type="ARBA" id="ARBA00005594"/>
    </source>
</evidence>
<organism evidence="13 14">
    <name type="scientific">Breznakiella homolactica</name>
    <dbReference type="NCBI Taxonomy" id="2798577"/>
    <lineage>
        <taxon>Bacteria</taxon>
        <taxon>Pseudomonadati</taxon>
        <taxon>Spirochaetota</taxon>
        <taxon>Spirochaetia</taxon>
        <taxon>Spirochaetales</taxon>
        <taxon>Breznakiellaceae</taxon>
        <taxon>Breznakiella</taxon>
    </lineage>
</organism>
<proteinExistence type="inferred from homology"/>
<evidence type="ECO:0000256" key="9">
    <source>
        <dbReference type="RuleBase" id="RU363037"/>
    </source>
</evidence>
<dbReference type="Pfam" id="PF00749">
    <property type="entry name" value="tRNA-synt_1c"/>
    <property type="match status" value="1"/>
</dbReference>
<evidence type="ECO:0000256" key="4">
    <source>
        <dbReference type="ARBA" id="ARBA00022741"/>
    </source>
</evidence>
<dbReference type="InterPro" id="IPR011035">
    <property type="entry name" value="Ribosomal_bL25/Gln-tRNA_synth"/>
</dbReference>
<dbReference type="Proteomes" id="UP000595917">
    <property type="component" value="Chromosome"/>
</dbReference>
<dbReference type="Gene3D" id="2.40.240.10">
    <property type="entry name" value="Ribosomal Protein L25, Chain P"/>
    <property type="match status" value="2"/>
</dbReference>
<dbReference type="Pfam" id="PF20974">
    <property type="entry name" value="tRNA-synt_1c_C2"/>
    <property type="match status" value="1"/>
</dbReference>
<comment type="similarity">
    <text evidence="1 8 9">Belongs to the class-I aminoacyl-tRNA synthetase family.</text>
</comment>
<dbReference type="PRINTS" id="PR00987">
    <property type="entry name" value="TRNASYNTHGLU"/>
</dbReference>
<dbReference type="InterPro" id="IPR020058">
    <property type="entry name" value="Glu/Gln-tRNA-synth_Ib_cat-dom"/>
</dbReference>
<evidence type="ECO:0000259" key="10">
    <source>
        <dbReference type="Pfam" id="PF00749"/>
    </source>
</evidence>
<dbReference type="InterPro" id="IPR050132">
    <property type="entry name" value="Gln/Glu-tRNA_Ligase"/>
</dbReference>
<dbReference type="GO" id="GO:0006425">
    <property type="term" value="P:glutaminyl-tRNA aminoacylation"/>
    <property type="evidence" value="ECO:0007669"/>
    <property type="project" value="UniProtKB-UniRule"/>
</dbReference>
<protein>
    <recommendedName>
        <fullName evidence="8">Glutamine--tRNA ligase</fullName>
        <ecNumber evidence="8">6.1.1.18</ecNumber>
    </recommendedName>
    <alternativeName>
        <fullName evidence="8">Glutaminyl-tRNA synthetase</fullName>
        <shortName evidence="8">GlnRS</shortName>
    </alternativeName>
</protein>
<keyword evidence="3 8" id="KW-0436">Ligase</keyword>
<dbReference type="KEGG" id="bhc:JFL75_05275"/>
<dbReference type="InterPro" id="IPR000924">
    <property type="entry name" value="Glu/Gln-tRNA-synth"/>
</dbReference>
<keyword evidence="5 8" id="KW-0067">ATP-binding</keyword>
<dbReference type="PANTHER" id="PTHR43097:SF5">
    <property type="entry name" value="GLUTAMATE--TRNA LIGASE"/>
    <property type="match status" value="1"/>
</dbReference>
<keyword evidence="14" id="KW-1185">Reference proteome</keyword>
<sequence length="579" mass="66475">MAEIPNSGAEVSGSGSSDFISEFIKEDLQSGKYTYVHTRFPPEPNGWLHIGHCKAITVDFSMAQKFGGKCNLRFDDTNPEKENYSYVEAIKRDIKWLGFDWEDREYFASDYYEYLYDIAVKLIKKGKAYVDDLSEEEIREYRGTAVADKNNITHTPPGRNSPYRDRTAEENLDLFARMRAGEFADGTKTLRAKIDMTHPNLVMRDPVMYRIRRATHYRTGDSWCIYPMYDYQHPLSDAKEGITHSLCSLEFEIHRPLYEWFINEAEVFPSRQIEFARLNITHTVLSKRWLFRLVSENLVNGWDDPRMPTLAGLRRRGYTAEAIRDFMSRIGVAKTDSMVDIAFLEYCLREDLNKRSSRIMAVLKPLKLIIENWEAGETEELEAINNPEDESAGKRKIYFSRELWIERDDFQEIPPPKYFRLYPGNSVRLRYGYIVTCTGFDKDPATGEITAVRCTYDPETKGGNAPDNRKVKGTIHWLSAAHAVPIEVRVYDYLFSAERPMEVAPGGSFLDNLNPDSLEVITGAYGEPGLAAAAEGDRFQFERLGYFARDPETSGGIPVFNKTVGLRDTWAKIEKKSGQ</sequence>
<dbReference type="SUPFAM" id="SSF52374">
    <property type="entry name" value="Nucleotidylyl transferase"/>
    <property type="match status" value="1"/>
</dbReference>
<comment type="catalytic activity">
    <reaction evidence="8">
        <text>tRNA(Gln) + L-glutamine + ATP = L-glutaminyl-tRNA(Gln) + AMP + diphosphate</text>
        <dbReference type="Rhea" id="RHEA:20121"/>
        <dbReference type="Rhea" id="RHEA-COMP:9662"/>
        <dbReference type="Rhea" id="RHEA-COMP:9681"/>
        <dbReference type="ChEBI" id="CHEBI:30616"/>
        <dbReference type="ChEBI" id="CHEBI:33019"/>
        <dbReference type="ChEBI" id="CHEBI:58359"/>
        <dbReference type="ChEBI" id="CHEBI:78442"/>
        <dbReference type="ChEBI" id="CHEBI:78521"/>
        <dbReference type="ChEBI" id="CHEBI:456215"/>
        <dbReference type="EC" id="6.1.1.18"/>
    </reaction>
</comment>
<evidence type="ECO:0000256" key="2">
    <source>
        <dbReference type="ARBA" id="ARBA00022490"/>
    </source>
</evidence>
<feature type="domain" description="tRNA synthetases class I (E and Q) anti-codon binding" evidence="12">
    <location>
        <begin position="474"/>
        <end position="550"/>
    </location>
</feature>
<evidence type="ECO:0000259" key="12">
    <source>
        <dbReference type="Pfam" id="PF20974"/>
    </source>
</evidence>
<dbReference type="AlphaFoldDB" id="A0A7T7XPY6"/>
<evidence type="ECO:0000259" key="11">
    <source>
        <dbReference type="Pfam" id="PF03950"/>
    </source>
</evidence>
<dbReference type="FunFam" id="2.40.240.10:FF:000001">
    <property type="entry name" value="Glutamine--tRNA ligase"/>
    <property type="match status" value="1"/>
</dbReference>
<dbReference type="GO" id="GO:0005524">
    <property type="term" value="F:ATP binding"/>
    <property type="evidence" value="ECO:0007669"/>
    <property type="project" value="UniProtKB-UniRule"/>
</dbReference>
<dbReference type="InterPro" id="IPR022861">
    <property type="entry name" value="Gln_tRNA_ligase_bac"/>
</dbReference>
<keyword evidence="7 8" id="KW-0030">Aminoacyl-tRNA synthetase</keyword>
<evidence type="ECO:0000256" key="6">
    <source>
        <dbReference type="ARBA" id="ARBA00022917"/>
    </source>
</evidence>
<dbReference type="HAMAP" id="MF_00126">
    <property type="entry name" value="Gln_tRNA_synth"/>
    <property type="match status" value="1"/>
</dbReference>
<dbReference type="NCBIfam" id="TIGR00440">
    <property type="entry name" value="glnS"/>
    <property type="match status" value="1"/>
</dbReference>
<reference evidence="13" key="1">
    <citation type="submission" date="2021-01" db="EMBL/GenBank/DDBJ databases">
        <title>Description of Breznakiella homolactica.</title>
        <authorList>
            <person name="Song Y."/>
            <person name="Brune A."/>
        </authorList>
    </citation>
    <scope>NUCLEOTIDE SEQUENCE</scope>
    <source>
        <strain evidence="13">RmG30</strain>
    </source>
</reference>
<evidence type="ECO:0000313" key="13">
    <source>
        <dbReference type="EMBL" id="QQO10332.1"/>
    </source>
</evidence>
<feature type="binding site" evidence="8">
    <location>
        <position position="75"/>
    </location>
    <ligand>
        <name>L-glutamine</name>
        <dbReference type="ChEBI" id="CHEBI:58359"/>
    </ligand>
</feature>
<keyword evidence="2 8" id="KW-0963">Cytoplasm</keyword>
<dbReference type="InterPro" id="IPR049437">
    <property type="entry name" value="tRNA-synt_1c_C2"/>
</dbReference>
<dbReference type="GO" id="GO:0006424">
    <property type="term" value="P:glutamyl-tRNA aminoacylation"/>
    <property type="evidence" value="ECO:0007669"/>
    <property type="project" value="UniProtKB-UniRule"/>
</dbReference>
<dbReference type="GO" id="GO:0005829">
    <property type="term" value="C:cytosol"/>
    <property type="evidence" value="ECO:0007669"/>
    <property type="project" value="TreeGrafter"/>
</dbReference>
<evidence type="ECO:0000256" key="5">
    <source>
        <dbReference type="ARBA" id="ARBA00022840"/>
    </source>
</evidence>
<name>A0A7T7XPY6_9SPIR</name>
<dbReference type="InterPro" id="IPR004514">
    <property type="entry name" value="Gln-tRNA-synth"/>
</dbReference>
<dbReference type="NCBIfam" id="NF011291">
    <property type="entry name" value="PRK14703.1"/>
    <property type="match status" value="1"/>
</dbReference>
<keyword evidence="6 8" id="KW-0648">Protein biosynthesis</keyword>
<evidence type="ECO:0000256" key="3">
    <source>
        <dbReference type="ARBA" id="ARBA00022598"/>
    </source>
</evidence>
<feature type="domain" description="Glutamyl/glutaminyl-tRNA synthetase class Ib anti-codon binding" evidence="11">
    <location>
        <begin position="357"/>
        <end position="457"/>
    </location>
</feature>